<name>A0A836JD51_9HYME</name>
<dbReference type="PROSITE" id="PS51450">
    <property type="entry name" value="LRR"/>
    <property type="match status" value="1"/>
</dbReference>
<feature type="non-terminal residue" evidence="8">
    <location>
        <position position="1"/>
    </location>
</feature>
<sequence>MVKLTPELIEQSMQYINPVRDRELDLRGLLHTKSVVYNIYIAFIPLFLFHWCVAGYKIPTIENLGATLDQFDTIDFSDNDIRKLDGFPLLKRIKTLFFNNNRIVRIGEGLEQYIPNLQCLMLTGNMIQELGDLEPLIPLKNLTNLCLLQNPVSAKPQYRQYIVYRFPQLRLLDFRKIKQIEREAATEYFRSKRGKEMAREIAKKVKAQTAGAAADKPLTTPEERNKIREAISNASSLEEVQRLSKLLQSGHIPGDERLQNGSGAVEPMEEDDD</sequence>
<dbReference type="Gene3D" id="3.80.10.10">
    <property type="entry name" value="Ribonuclease Inhibitor"/>
    <property type="match status" value="1"/>
</dbReference>
<organism evidence="8 9">
    <name type="scientific">Acromyrmex insinuator</name>
    <dbReference type="NCBI Taxonomy" id="230686"/>
    <lineage>
        <taxon>Eukaryota</taxon>
        <taxon>Metazoa</taxon>
        <taxon>Ecdysozoa</taxon>
        <taxon>Arthropoda</taxon>
        <taxon>Hexapoda</taxon>
        <taxon>Insecta</taxon>
        <taxon>Pterygota</taxon>
        <taxon>Neoptera</taxon>
        <taxon>Endopterygota</taxon>
        <taxon>Hymenoptera</taxon>
        <taxon>Apocrita</taxon>
        <taxon>Aculeata</taxon>
        <taxon>Formicoidea</taxon>
        <taxon>Formicidae</taxon>
        <taxon>Myrmicinae</taxon>
        <taxon>Acromyrmex</taxon>
    </lineage>
</organism>
<dbReference type="InterPro" id="IPR032675">
    <property type="entry name" value="LRR_dom_sf"/>
</dbReference>
<feature type="non-terminal residue" evidence="8">
    <location>
        <position position="273"/>
    </location>
</feature>
<evidence type="ECO:0000256" key="7">
    <source>
        <dbReference type="SAM" id="MobiDB-lite"/>
    </source>
</evidence>
<dbReference type="SUPFAM" id="SSF52058">
    <property type="entry name" value="L domain-like"/>
    <property type="match status" value="1"/>
</dbReference>
<proteinExistence type="inferred from homology"/>
<dbReference type="AlphaFoldDB" id="A0A836JD51"/>
<evidence type="ECO:0000256" key="1">
    <source>
        <dbReference type="ARBA" id="ARBA00004123"/>
    </source>
</evidence>
<protein>
    <recommendedName>
        <fullName evidence="6">Probable U2 small nuclear ribonucleoprotein A'</fullName>
    </recommendedName>
</protein>
<dbReference type="EMBL" id="JAANHZ010000842">
    <property type="protein sequence ID" value="KAG5306259.1"/>
    <property type="molecule type" value="Genomic_DNA"/>
</dbReference>
<evidence type="ECO:0000313" key="8">
    <source>
        <dbReference type="EMBL" id="KAG5306259.1"/>
    </source>
</evidence>
<dbReference type="Pfam" id="PF14580">
    <property type="entry name" value="LRR_9"/>
    <property type="match status" value="2"/>
</dbReference>
<evidence type="ECO:0000256" key="3">
    <source>
        <dbReference type="ARBA" id="ARBA00022737"/>
    </source>
</evidence>
<comment type="similarity">
    <text evidence="5">Belongs to the U2 small nuclear ribonucleoprotein A family.</text>
</comment>
<dbReference type="GO" id="GO:0030620">
    <property type="term" value="F:U2 snRNA binding"/>
    <property type="evidence" value="ECO:0007669"/>
    <property type="project" value="InterPro"/>
</dbReference>
<evidence type="ECO:0000256" key="4">
    <source>
        <dbReference type="ARBA" id="ARBA00023242"/>
    </source>
</evidence>
<dbReference type="PANTHER" id="PTHR10552:SF6">
    <property type="entry name" value="U2 SMALL NUCLEAR RIBONUCLEOPROTEIN A"/>
    <property type="match status" value="1"/>
</dbReference>
<gene>
    <name evidence="8" type="primary">U2a</name>
    <name evidence="8" type="ORF">G6Z75_0007953</name>
</gene>
<evidence type="ECO:0000256" key="2">
    <source>
        <dbReference type="ARBA" id="ARBA00022614"/>
    </source>
</evidence>
<dbReference type="FunFam" id="3.80.10.10:FF:000026">
    <property type="entry name" value="U2 small nuclear ribonucleoprotein A"/>
    <property type="match status" value="1"/>
</dbReference>
<dbReference type="InterPro" id="IPR044640">
    <property type="entry name" value="RU2A"/>
</dbReference>
<keyword evidence="9" id="KW-1185">Reference proteome</keyword>
<evidence type="ECO:0000256" key="5">
    <source>
        <dbReference type="ARBA" id="ARBA00024196"/>
    </source>
</evidence>
<accession>A0A836JD51</accession>
<keyword evidence="2" id="KW-0433">Leucine-rich repeat</keyword>
<dbReference type="Proteomes" id="UP000667349">
    <property type="component" value="Unassembled WGS sequence"/>
</dbReference>
<comment type="caution">
    <text evidence="8">The sequence shown here is derived from an EMBL/GenBank/DDBJ whole genome shotgun (WGS) entry which is preliminary data.</text>
</comment>
<reference evidence="8" key="1">
    <citation type="submission" date="2020-02" db="EMBL/GenBank/DDBJ databases">
        <title>Relaxed selection underlies rapid genomic changes in the transitions from sociality to social parasitism in ants.</title>
        <authorList>
            <person name="Bi X."/>
        </authorList>
    </citation>
    <scope>NUCLEOTIDE SEQUENCE</scope>
    <source>
        <strain evidence="8">BGI-DK2013a</strain>
        <tissue evidence="8">Whole body</tissue>
    </source>
</reference>
<dbReference type="GO" id="GO:0000398">
    <property type="term" value="P:mRNA splicing, via spliceosome"/>
    <property type="evidence" value="ECO:0007669"/>
    <property type="project" value="InterPro"/>
</dbReference>
<dbReference type="SMART" id="SM00365">
    <property type="entry name" value="LRR_SD22"/>
    <property type="match status" value="2"/>
</dbReference>
<dbReference type="GO" id="GO:0005686">
    <property type="term" value="C:U2 snRNP"/>
    <property type="evidence" value="ECO:0007669"/>
    <property type="project" value="TreeGrafter"/>
</dbReference>
<keyword evidence="3" id="KW-0677">Repeat</keyword>
<feature type="region of interest" description="Disordered" evidence="7">
    <location>
        <begin position="206"/>
        <end position="225"/>
    </location>
</feature>
<keyword evidence="4" id="KW-0539">Nucleus</keyword>
<evidence type="ECO:0000313" key="9">
    <source>
        <dbReference type="Proteomes" id="UP000667349"/>
    </source>
</evidence>
<dbReference type="InterPro" id="IPR001611">
    <property type="entry name" value="Leu-rich_rpt"/>
</dbReference>
<dbReference type="PANTHER" id="PTHR10552">
    <property type="entry name" value="U2 SMALL NUCLEAR RIBONUCLEOPROTEIN A"/>
    <property type="match status" value="1"/>
</dbReference>
<evidence type="ECO:0000256" key="6">
    <source>
        <dbReference type="ARBA" id="ARBA00069881"/>
    </source>
</evidence>
<comment type="subcellular location">
    <subcellularLocation>
        <location evidence="1">Nucleus</location>
    </subcellularLocation>
</comment>
<feature type="region of interest" description="Disordered" evidence="7">
    <location>
        <begin position="245"/>
        <end position="273"/>
    </location>
</feature>